<evidence type="ECO:0000256" key="3">
    <source>
        <dbReference type="SAM" id="MobiDB-lite"/>
    </source>
</evidence>
<dbReference type="Gene3D" id="3.30.1370.60">
    <property type="entry name" value="Hypothetical oxidoreductase yiak, domain 2"/>
    <property type="match status" value="1"/>
</dbReference>
<evidence type="ECO:0000313" key="5">
    <source>
        <dbReference type="Proteomes" id="UP001500575"/>
    </source>
</evidence>
<dbReference type="InterPro" id="IPR003767">
    <property type="entry name" value="Malate/L-lactate_DH-like"/>
</dbReference>
<sequence length="334" mass="34079">MTRATVVAVDELRDRLTRLLSATVLSETDAVRLAAYFVDAEVSGRTSHGLQRLAGLLAALEGLDGPTRLETRQHGPSAWSVEANGAPGLLAAQRAVELAMASEATSVAAVGVTGFAGTTGALGHFTDQVARGGRIGLCMVACESGVAPVGGIDPVLGTNPLAVSFPTDADPVTVDISTAAVSYGTLQLLARAGRPAPEGTVIDSAGRSSTDPLAADSGAQLPMAAHKGYGLGLVVELLAGAMLGAKVGRLAAPGTDGLLLVVAPVDQFRPRDLVMLDAGRLVEELRDSRPADPAHPVRVPGDRAAKARHRSHTTGTVSLDASLWDDLLARTGGS</sequence>
<comment type="similarity">
    <text evidence="1">Belongs to the LDH2/MDH2 oxidoreductase family.</text>
</comment>
<proteinExistence type="inferred from homology"/>
<dbReference type="Proteomes" id="UP001500575">
    <property type="component" value="Unassembled WGS sequence"/>
</dbReference>
<accession>A0ABN2XKT3</accession>
<evidence type="ECO:0000256" key="1">
    <source>
        <dbReference type="ARBA" id="ARBA00006056"/>
    </source>
</evidence>
<protein>
    <submittedName>
        <fullName evidence="4">Ldh family oxidoreductase</fullName>
    </submittedName>
</protein>
<keyword evidence="2" id="KW-0560">Oxidoreductase</keyword>
<dbReference type="InterPro" id="IPR043143">
    <property type="entry name" value="Mal/L-sulf/L-lact_DH-like_NADP"/>
</dbReference>
<dbReference type="InterPro" id="IPR036111">
    <property type="entry name" value="Mal/L-sulfo/L-lacto_DH-like_sf"/>
</dbReference>
<comment type="caution">
    <text evidence="4">The sequence shown here is derived from an EMBL/GenBank/DDBJ whole genome shotgun (WGS) entry which is preliminary data.</text>
</comment>
<reference evidence="4 5" key="1">
    <citation type="journal article" date="2019" name="Int. J. Syst. Evol. Microbiol.">
        <title>The Global Catalogue of Microorganisms (GCM) 10K type strain sequencing project: providing services to taxonomists for standard genome sequencing and annotation.</title>
        <authorList>
            <consortium name="The Broad Institute Genomics Platform"/>
            <consortium name="The Broad Institute Genome Sequencing Center for Infectious Disease"/>
            <person name="Wu L."/>
            <person name="Ma J."/>
        </authorList>
    </citation>
    <scope>NUCLEOTIDE SEQUENCE [LARGE SCALE GENOMIC DNA]</scope>
    <source>
        <strain evidence="4 5">JCM 16021</strain>
    </source>
</reference>
<keyword evidence="5" id="KW-1185">Reference proteome</keyword>
<dbReference type="Pfam" id="PF02615">
    <property type="entry name" value="Ldh_2"/>
    <property type="match status" value="1"/>
</dbReference>
<evidence type="ECO:0000313" key="4">
    <source>
        <dbReference type="EMBL" id="GAA2113439.1"/>
    </source>
</evidence>
<dbReference type="PANTHER" id="PTHR11091:SF0">
    <property type="entry name" value="MALATE DEHYDROGENASE"/>
    <property type="match status" value="1"/>
</dbReference>
<dbReference type="InterPro" id="IPR043144">
    <property type="entry name" value="Mal/L-sulf/L-lact_DH-like_ah"/>
</dbReference>
<evidence type="ECO:0000256" key="2">
    <source>
        <dbReference type="ARBA" id="ARBA00023002"/>
    </source>
</evidence>
<dbReference type="Gene3D" id="1.10.1530.10">
    <property type="match status" value="1"/>
</dbReference>
<name>A0ABN2XKT3_9ACTN</name>
<feature type="region of interest" description="Disordered" evidence="3">
    <location>
        <begin position="288"/>
        <end position="314"/>
    </location>
</feature>
<dbReference type="RefSeq" id="WP_344301536.1">
    <property type="nucleotide sequence ID" value="NZ_BAAAQQ010000001.1"/>
</dbReference>
<organism evidence="4 5">
    <name type="scientific">Nocardioides bigeumensis</name>
    <dbReference type="NCBI Taxonomy" id="433657"/>
    <lineage>
        <taxon>Bacteria</taxon>
        <taxon>Bacillati</taxon>
        <taxon>Actinomycetota</taxon>
        <taxon>Actinomycetes</taxon>
        <taxon>Propionibacteriales</taxon>
        <taxon>Nocardioidaceae</taxon>
        <taxon>Nocardioides</taxon>
    </lineage>
</organism>
<dbReference type="EMBL" id="BAAAQQ010000001">
    <property type="protein sequence ID" value="GAA2113439.1"/>
    <property type="molecule type" value="Genomic_DNA"/>
</dbReference>
<gene>
    <name evidence="4" type="ORF">GCM10009843_01120</name>
</gene>
<dbReference type="PANTHER" id="PTHR11091">
    <property type="entry name" value="OXIDOREDUCTASE-RELATED"/>
    <property type="match status" value="1"/>
</dbReference>
<dbReference type="SUPFAM" id="SSF89733">
    <property type="entry name" value="L-sulfolactate dehydrogenase-like"/>
    <property type="match status" value="1"/>
</dbReference>